<accession>A0ABM8S726</accession>
<evidence type="ECO:0000259" key="1">
    <source>
        <dbReference type="Pfam" id="PF13472"/>
    </source>
</evidence>
<keyword evidence="3" id="KW-1185">Reference proteome</keyword>
<reference evidence="2 3" key="1">
    <citation type="submission" date="2021-02" db="EMBL/GenBank/DDBJ databases">
        <authorList>
            <person name="Han P."/>
        </authorList>
    </citation>
    <scope>NUCLEOTIDE SEQUENCE [LARGE SCALE GENOMIC DNA]</scope>
    <source>
        <strain evidence="2">Candidatus Nitrospira sp. ZN2</strain>
    </source>
</reference>
<protein>
    <submittedName>
        <fullName evidence="2">SGNH_hydro domain-containing protein</fullName>
    </submittedName>
</protein>
<dbReference type="Proteomes" id="UP000675880">
    <property type="component" value="Unassembled WGS sequence"/>
</dbReference>
<dbReference type="RefSeq" id="WP_213043944.1">
    <property type="nucleotide sequence ID" value="NZ_CAJNBJ010000019.1"/>
</dbReference>
<name>A0ABM8S726_9BACT</name>
<dbReference type="InterPro" id="IPR036514">
    <property type="entry name" value="SGNH_hydro_sf"/>
</dbReference>
<evidence type="ECO:0000313" key="2">
    <source>
        <dbReference type="EMBL" id="CAE6792772.1"/>
    </source>
</evidence>
<dbReference type="PANTHER" id="PTHR30383:SF5">
    <property type="entry name" value="SGNH HYDROLASE-TYPE ESTERASE DOMAIN-CONTAINING PROTEIN"/>
    <property type="match status" value="1"/>
</dbReference>
<dbReference type="InterPro" id="IPR013830">
    <property type="entry name" value="SGNH_hydro"/>
</dbReference>
<feature type="domain" description="SGNH hydrolase-type esterase" evidence="1">
    <location>
        <begin position="12"/>
        <end position="195"/>
    </location>
</feature>
<organism evidence="2 3">
    <name type="scientific">Nitrospira defluvii</name>
    <dbReference type="NCBI Taxonomy" id="330214"/>
    <lineage>
        <taxon>Bacteria</taxon>
        <taxon>Pseudomonadati</taxon>
        <taxon>Nitrospirota</taxon>
        <taxon>Nitrospiria</taxon>
        <taxon>Nitrospirales</taxon>
        <taxon>Nitrospiraceae</taxon>
        <taxon>Nitrospira</taxon>
    </lineage>
</organism>
<dbReference type="InterPro" id="IPR051532">
    <property type="entry name" value="Ester_Hydrolysis_Enzymes"/>
</dbReference>
<dbReference type="Gene3D" id="3.40.50.1110">
    <property type="entry name" value="SGNH hydrolase"/>
    <property type="match status" value="1"/>
</dbReference>
<gene>
    <name evidence="2" type="ORF">NSPZN2_60088</name>
</gene>
<sequence>MVSGTRLPLILCFGDSLTAGYQVPSPSNPAAEDAPYGQVLQERLGRRGLVEVSAVCGEVTGEMVLRFRAAVLDRRPQVVIILGGTNDLGWNADPAEIMRNLLKMYELARANSVVPVPVTVPSIRVELGGENPEAAAWLAQHIQRRQRLNALIAEYAGSKGLRYLDLFTETADPDSLMLAQPYSNDGLHLTTSGYHLFGRLAYERLFADDSSLLGSSPSGAAHP</sequence>
<proteinExistence type="predicted"/>
<evidence type="ECO:0000313" key="3">
    <source>
        <dbReference type="Proteomes" id="UP000675880"/>
    </source>
</evidence>
<dbReference type="SUPFAM" id="SSF52266">
    <property type="entry name" value="SGNH hydrolase"/>
    <property type="match status" value="1"/>
</dbReference>
<dbReference type="PANTHER" id="PTHR30383">
    <property type="entry name" value="THIOESTERASE 1/PROTEASE 1/LYSOPHOSPHOLIPASE L1"/>
    <property type="match status" value="1"/>
</dbReference>
<dbReference type="Pfam" id="PF13472">
    <property type="entry name" value="Lipase_GDSL_2"/>
    <property type="match status" value="1"/>
</dbReference>
<comment type="caution">
    <text evidence="2">The sequence shown here is derived from an EMBL/GenBank/DDBJ whole genome shotgun (WGS) entry which is preliminary data.</text>
</comment>
<dbReference type="EMBL" id="CAJNBJ010000019">
    <property type="protein sequence ID" value="CAE6792772.1"/>
    <property type="molecule type" value="Genomic_DNA"/>
</dbReference>